<evidence type="ECO:0000256" key="1">
    <source>
        <dbReference type="ARBA" id="ARBA00023015"/>
    </source>
</evidence>
<proteinExistence type="predicted"/>
<feature type="domain" description="HTH araC/xylS-type" evidence="5">
    <location>
        <begin position="426"/>
        <end position="522"/>
    </location>
</feature>
<dbReference type="GO" id="GO:0003700">
    <property type="term" value="F:DNA-binding transcription factor activity"/>
    <property type="evidence" value="ECO:0007669"/>
    <property type="project" value="InterPro"/>
</dbReference>
<dbReference type="InterPro" id="IPR011006">
    <property type="entry name" value="CheY-like_superfamily"/>
</dbReference>
<dbReference type="OrthoDB" id="342399at2"/>
<dbReference type="PROSITE" id="PS50110">
    <property type="entry name" value="RESPONSE_REGULATORY"/>
    <property type="match status" value="1"/>
</dbReference>
<organism evidence="7 8">
    <name type="scientific">Paenibacillus psychroresistens</name>
    <dbReference type="NCBI Taxonomy" id="1778678"/>
    <lineage>
        <taxon>Bacteria</taxon>
        <taxon>Bacillati</taxon>
        <taxon>Bacillota</taxon>
        <taxon>Bacilli</taxon>
        <taxon>Bacillales</taxon>
        <taxon>Paenibacillaceae</taxon>
        <taxon>Paenibacillus</taxon>
    </lineage>
</organism>
<dbReference type="EMBL" id="CP034235">
    <property type="protein sequence ID" value="QGQ95113.1"/>
    <property type="molecule type" value="Genomic_DNA"/>
</dbReference>
<evidence type="ECO:0000256" key="3">
    <source>
        <dbReference type="ARBA" id="ARBA00023163"/>
    </source>
</evidence>
<dbReference type="SMART" id="SM00448">
    <property type="entry name" value="REC"/>
    <property type="match status" value="1"/>
</dbReference>
<dbReference type="Pfam" id="PF12833">
    <property type="entry name" value="HTH_18"/>
    <property type="match status" value="1"/>
</dbReference>
<feature type="domain" description="Response regulatory" evidence="6">
    <location>
        <begin position="3"/>
        <end position="120"/>
    </location>
</feature>
<dbReference type="PANTHER" id="PTHR43280">
    <property type="entry name" value="ARAC-FAMILY TRANSCRIPTIONAL REGULATOR"/>
    <property type="match status" value="1"/>
</dbReference>
<evidence type="ECO:0000256" key="2">
    <source>
        <dbReference type="ARBA" id="ARBA00023125"/>
    </source>
</evidence>
<dbReference type="InterPro" id="IPR020449">
    <property type="entry name" value="Tscrpt_reg_AraC-type_HTH"/>
</dbReference>
<evidence type="ECO:0000259" key="6">
    <source>
        <dbReference type="PROSITE" id="PS50110"/>
    </source>
</evidence>
<dbReference type="InterPro" id="IPR001789">
    <property type="entry name" value="Sig_transdc_resp-reg_receiver"/>
</dbReference>
<evidence type="ECO:0000256" key="4">
    <source>
        <dbReference type="PROSITE-ProRule" id="PRU00169"/>
    </source>
</evidence>
<keyword evidence="4" id="KW-0597">Phosphoprotein</keyword>
<reference evidence="8" key="1">
    <citation type="submission" date="2018-11" db="EMBL/GenBank/DDBJ databases">
        <title>Complete genome sequence of Paenibacillus sp. ML311-T8.</title>
        <authorList>
            <person name="Nam Y.-D."/>
            <person name="Kang J."/>
            <person name="Chung W.-H."/>
            <person name="Park Y.S."/>
        </authorList>
    </citation>
    <scope>NUCLEOTIDE SEQUENCE [LARGE SCALE GENOMIC DNA]</scope>
    <source>
        <strain evidence="8">ML311-T8</strain>
    </source>
</reference>
<dbReference type="KEGG" id="ppsc:EHS13_09555"/>
<dbReference type="AlphaFoldDB" id="A0A6B8RHU9"/>
<dbReference type="SUPFAM" id="SSF52172">
    <property type="entry name" value="CheY-like"/>
    <property type="match status" value="1"/>
</dbReference>
<dbReference type="InterPro" id="IPR018060">
    <property type="entry name" value="HTH_AraC"/>
</dbReference>
<keyword evidence="3" id="KW-0804">Transcription</keyword>
<name>A0A6B8RHU9_9BACL</name>
<keyword evidence="2" id="KW-0238">DNA-binding</keyword>
<dbReference type="SMART" id="SM00342">
    <property type="entry name" value="HTH_ARAC"/>
    <property type="match status" value="1"/>
</dbReference>
<feature type="modified residue" description="4-aspartylphosphate" evidence="4">
    <location>
        <position position="55"/>
    </location>
</feature>
<dbReference type="PRINTS" id="PR00032">
    <property type="entry name" value="HTHARAC"/>
</dbReference>
<accession>A0A6B8RHU9</accession>
<dbReference type="Gene3D" id="1.10.10.60">
    <property type="entry name" value="Homeodomain-like"/>
    <property type="match status" value="2"/>
</dbReference>
<dbReference type="InterPro" id="IPR009057">
    <property type="entry name" value="Homeodomain-like_sf"/>
</dbReference>
<dbReference type="GO" id="GO:0000160">
    <property type="term" value="P:phosphorelay signal transduction system"/>
    <property type="evidence" value="ECO:0007669"/>
    <property type="project" value="InterPro"/>
</dbReference>
<keyword evidence="1" id="KW-0805">Transcription regulation</keyword>
<evidence type="ECO:0000259" key="5">
    <source>
        <dbReference type="PROSITE" id="PS01124"/>
    </source>
</evidence>
<dbReference type="Proteomes" id="UP000426246">
    <property type="component" value="Chromosome"/>
</dbReference>
<dbReference type="GO" id="GO:0043565">
    <property type="term" value="F:sequence-specific DNA binding"/>
    <property type="evidence" value="ECO:0007669"/>
    <property type="project" value="InterPro"/>
</dbReference>
<dbReference type="SUPFAM" id="SSF46689">
    <property type="entry name" value="Homeodomain-like"/>
    <property type="match status" value="2"/>
</dbReference>
<gene>
    <name evidence="7" type="ORF">EHS13_09555</name>
</gene>
<dbReference type="PANTHER" id="PTHR43280:SF10">
    <property type="entry name" value="REGULATORY PROTEIN POCR"/>
    <property type="match status" value="1"/>
</dbReference>
<evidence type="ECO:0000313" key="8">
    <source>
        <dbReference type="Proteomes" id="UP000426246"/>
    </source>
</evidence>
<dbReference type="CDD" id="cd17536">
    <property type="entry name" value="REC_YesN-like"/>
    <property type="match status" value="1"/>
</dbReference>
<dbReference type="PROSITE" id="PS01124">
    <property type="entry name" value="HTH_ARAC_FAMILY_2"/>
    <property type="match status" value="1"/>
</dbReference>
<protein>
    <submittedName>
        <fullName evidence="7">Response regulator</fullName>
    </submittedName>
</protein>
<sequence>MIKVMLVDDDAPMLKYLSKLLPWQEMGLEVVATAQSSKRALHQFYEIPVDIVITDIGMPHMDGLELVTEIKRSNPHVRVIFLTCHEDFKFARKAVQLQADDYLIKDELTEAQLRKSLIKAIDELKEVQEKIGESTYKQELMKNKGVLKHQFFKQITLDLATDEIVVVGRRMGIDWKHSHFFMALGYLHMDSLLEQYRYEDEKLLLYAIENISEELEIGSNHVTTFLDPNFHFVCLLNYQPDISQNTQEQFLSYLSQLQTKIKEFIKVKISVYAAAPFRGVDGIRLNYKQMKQWNHGSYYNDTDLGQANIHTESPLWSMDEQLLSEDWNLISQGMKEKRLEKVTLSLNSIELKARELQLDPVHFKRKCSQRIHSLELENRMPSDTSFHTALLKSNRLDETMQMMLFKMTEIQTSNSEIAFQKTPKLQKIDQYILEHLNENISLVDIAEHLYLNPSYLSRNFKEETGMNFTDYVHLYKMKLACQMVKNKQANIELIGLKLGYQERTYFSKIFKKYVGVSPKDYR</sequence>
<dbReference type="Gene3D" id="3.40.50.2300">
    <property type="match status" value="1"/>
</dbReference>
<evidence type="ECO:0000313" key="7">
    <source>
        <dbReference type="EMBL" id="QGQ95113.1"/>
    </source>
</evidence>
<dbReference type="Pfam" id="PF00072">
    <property type="entry name" value="Response_reg"/>
    <property type="match status" value="1"/>
</dbReference>
<keyword evidence="8" id="KW-1185">Reference proteome</keyword>
<dbReference type="RefSeq" id="WP_155700128.1">
    <property type="nucleotide sequence ID" value="NZ_CP034235.1"/>
</dbReference>